<feature type="transmembrane region" description="Helical" evidence="8">
    <location>
        <begin position="95"/>
        <end position="114"/>
    </location>
</feature>
<sequence length="169" mass="18228">MGFILLGFAVGGYGIIGSMLYILTHSLAKSGLFYGVGIIEDATGKDDLKSLCCMHEVSPALGVSMALLVGSIVGFFPMIGFFSKLWVVYGAVERSLYFGIGAIIAAVFTLLYASRFYHELFFSKPDVGMPKHKRLSYTSIAVVLVLALVSLLLGIFFYQPVQYLIGSGG</sequence>
<evidence type="ECO:0000313" key="11">
    <source>
        <dbReference type="Proteomes" id="UP000177025"/>
    </source>
</evidence>
<evidence type="ECO:0000256" key="4">
    <source>
        <dbReference type="ARBA" id="ARBA00022989"/>
    </source>
</evidence>
<dbReference type="AlphaFoldDB" id="A0A1F4U2W7"/>
<organism evidence="10 11">
    <name type="scientific">candidate division WOR-3 bacterium RBG_13_43_14</name>
    <dbReference type="NCBI Taxonomy" id="1802590"/>
    <lineage>
        <taxon>Bacteria</taxon>
        <taxon>Bacteria division WOR-3</taxon>
    </lineage>
</organism>
<dbReference type="Proteomes" id="UP000177025">
    <property type="component" value="Unassembled WGS sequence"/>
</dbReference>
<gene>
    <name evidence="10" type="ORF">A2Y85_03415</name>
</gene>
<evidence type="ECO:0000313" key="10">
    <source>
        <dbReference type="EMBL" id="OGC39219.1"/>
    </source>
</evidence>
<evidence type="ECO:0000256" key="3">
    <source>
        <dbReference type="ARBA" id="ARBA00022692"/>
    </source>
</evidence>
<accession>A0A1F4U2W7</accession>
<evidence type="ECO:0000256" key="6">
    <source>
        <dbReference type="ARBA" id="ARBA00023136"/>
    </source>
</evidence>
<protein>
    <recommendedName>
        <fullName evidence="9">NADH:quinone oxidoreductase/Mrp antiporter transmembrane domain-containing protein</fullName>
    </recommendedName>
</protein>
<dbReference type="EMBL" id="MEUM01000142">
    <property type="protein sequence ID" value="OGC39219.1"/>
    <property type="molecule type" value="Genomic_DNA"/>
</dbReference>
<keyword evidence="4 8" id="KW-1133">Transmembrane helix</keyword>
<evidence type="ECO:0000259" key="9">
    <source>
        <dbReference type="Pfam" id="PF00361"/>
    </source>
</evidence>
<keyword evidence="3 7" id="KW-0812">Transmembrane</keyword>
<dbReference type="InterPro" id="IPR052175">
    <property type="entry name" value="ComplexI-like_HydComp"/>
</dbReference>
<evidence type="ECO:0000256" key="1">
    <source>
        <dbReference type="ARBA" id="ARBA00004651"/>
    </source>
</evidence>
<dbReference type="Pfam" id="PF00361">
    <property type="entry name" value="Proton_antipo_M"/>
    <property type="match status" value="1"/>
</dbReference>
<keyword evidence="5" id="KW-0560">Oxidoreductase</keyword>
<evidence type="ECO:0000256" key="2">
    <source>
        <dbReference type="ARBA" id="ARBA00022475"/>
    </source>
</evidence>
<dbReference type="InterPro" id="IPR001750">
    <property type="entry name" value="ND/Mrp_TM"/>
</dbReference>
<keyword evidence="2" id="KW-1003">Cell membrane</keyword>
<dbReference type="PANTHER" id="PTHR42682:SF4">
    <property type="entry name" value="NADH-UBIQUINONE_PLASTOQUINONE"/>
    <property type="match status" value="1"/>
</dbReference>
<feature type="domain" description="NADH:quinone oxidoreductase/Mrp antiporter transmembrane" evidence="9">
    <location>
        <begin position="1"/>
        <end position="109"/>
    </location>
</feature>
<dbReference type="PANTHER" id="PTHR42682">
    <property type="entry name" value="HYDROGENASE-4 COMPONENT F"/>
    <property type="match status" value="1"/>
</dbReference>
<evidence type="ECO:0000256" key="7">
    <source>
        <dbReference type="RuleBase" id="RU000320"/>
    </source>
</evidence>
<evidence type="ECO:0000256" key="8">
    <source>
        <dbReference type="SAM" id="Phobius"/>
    </source>
</evidence>
<comment type="subcellular location">
    <subcellularLocation>
        <location evidence="1">Cell membrane</location>
        <topology evidence="1">Multi-pass membrane protein</topology>
    </subcellularLocation>
    <subcellularLocation>
        <location evidence="7">Membrane</location>
        <topology evidence="7">Multi-pass membrane protein</topology>
    </subcellularLocation>
</comment>
<reference evidence="10 11" key="1">
    <citation type="journal article" date="2016" name="Nat. Commun.">
        <title>Thousands of microbial genomes shed light on interconnected biogeochemical processes in an aquifer system.</title>
        <authorList>
            <person name="Anantharaman K."/>
            <person name="Brown C.T."/>
            <person name="Hug L.A."/>
            <person name="Sharon I."/>
            <person name="Castelle C.J."/>
            <person name="Probst A.J."/>
            <person name="Thomas B.C."/>
            <person name="Singh A."/>
            <person name="Wilkins M.J."/>
            <person name="Karaoz U."/>
            <person name="Brodie E.L."/>
            <person name="Williams K.H."/>
            <person name="Hubbard S.S."/>
            <person name="Banfield J.F."/>
        </authorList>
    </citation>
    <scope>NUCLEOTIDE SEQUENCE [LARGE SCALE GENOMIC DNA]</scope>
</reference>
<keyword evidence="6 8" id="KW-0472">Membrane</keyword>
<feature type="transmembrane region" description="Helical" evidence="8">
    <location>
        <begin position="6"/>
        <end position="23"/>
    </location>
</feature>
<feature type="transmembrane region" description="Helical" evidence="8">
    <location>
        <begin position="60"/>
        <end position="83"/>
    </location>
</feature>
<dbReference type="GO" id="GO:0016491">
    <property type="term" value="F:oxidoreductase activity"/>
    <property type="evidence" value="ECO:0007669"/>
    <property type="project" value="UniProtKB-KW"/>
</dbReference>
<feature type="transmembrane region" description="Helical" evidence="8">
    <location>
        <begin position="135"/>
        <end position="158"/>
    </location>
</feature>
<dbReference type="GO" id="GO:0005886">
    <property type="term" value="C:plasma membrane"/>
    <property type="evidence" value="ECO:0007669"/>
    <property type="project" value="UniProtKB-SubCell"/>
</dbReference>
<name>A0A1F4U2W7_UNCW3</name>
<proteinExistence type="predicted"/>
<evidence type="ECO:0000256" key="5">
    <source>
        <dbReference type="ARBA" id="ARBA00023002"/>
    </source>
</evidence>
<comment type="caution">
    <text evidence="10">The sequence shown here is derived from an EMBL/GenBank/DDBJ whole genome shotgun (WGS) entry which is preliminary data.</text>
</comment>